<protein>
    <submittedName>
        <fullName evidence="4">ABC-type sugar transport system, periplasmic component</fullName>
    </submittedName>
</protein>
<evidence type="ECO:0000256" key="2">
    <source>
        <dbReference type="ARBA" id="ARBA00008520"/>
    </source>
</evidence>
<keyword evidence="5" id="KW-1185">Reference proteome</keyword>
<sequence>MRKTVKIALTALLLMSFCAGNIFAGGAKEETSTQEQKKIVYWSMWNQTEPQGMVIEEAIKDFEVKNPGVKVEINWCGREIRKTLQPALDNGQAIDLWDEDTERVVKTWGDYAISLDDYVTKAWPGTDGKPYEDAVMKSLLTQARAYSKDGKTLMAVTYQPFVFAFMYNKDHFAKAGITTAPQTWAEFTEACAKLKKAGFVPLTTDDAYVDTLMGYYLARAKGYQWVQALVTDKTGAMWDDPVVLQMAKAFEDLAKKGYFSETVGANKWPSGQQDIANGTVSMYLNGTWLVNEIMGTTGPDFPWGTFSFPTVPNGTDNITCANYGGQAFQISKNSKYPDVVFALITHLTTGEWDKQLAQQSYGVPVGGTTDWPVQLSEAKDLFTNLTTCYPWAAGIETETNKTPLIIEAFTKLISGQYTAEQFVTAVKK</sequence>
<name>G8QVM9_SPHPG</name>
<dbReference type="PANTHER" id="PTHR43649">
    <property type="entry name" value="ARABINOSE-BINDING PROTEIN-RELATED"/>
    <property type="match status" value="1"/>
</dbReference>
<accession>G8QVM9</accession>
<dbReference type="AlphaFoldDB" id="G8QVM9"/>
<evidence type="ECO:0000256" key="1">
    <source>
        <dbReference type="ARBA" id="ARBA00004418"/>
    </source>
</evidence>
<dbReference type="KEGG" id="sgp:SpiGrapes_1511"/>
<feature type="chain" id="PRO_5003514317" evidence="3">
    <location>
        <begin position="25"/>
        <end position="428"/>
    </location>
</feature>
<dbReference type="HOGENOM" id="CLU_031285_12_2_12"/>
<dbReference type="SUPFAM" id="SSF53850">
    <property type="entry name" value="Periplasmic binding protein-like II"/>
    <property type="match status" value="1"/>
</dbReference>
<dbReference type="Proteomes" id="UP000005632">
    <property type="component" value="Chromosome"/>
</dbReference>
<feature type="signal peptide" evidence="3">
    <location>
        <begin position="1"/>
        <end position="24"/>
    </location>
</feature>
<dbReference type="eggNOG" id="COG1653">
    <property type="taxonomic scope" value="Bacteria"/>
</dbReference>
<evidence type="ECO:0000256" key="3">
    <source>
        <dbReference type="SAM" id="SignalP"/>
    </source>
</evidence>
<comment type="similarity">
    <text evidence="2">Belongs to the bacterial solute-binding protein 1 family.</text>
</comment>
<comment type="subcellular location">
    <subcellularLocation>
        <location evidence="1">Periplasm</location>
    </subcellularLocation>
</comment>
<evidence type="ECO:0000313" key="5">
    <source>
        <dbReference type="Proteomes" id="UP000005632"/>
    </source>
</evidence>
<dbReference type="Pfam" id="PF01547">
    <property type="entry name" value="SBP_bac_1"/>
    <property type="match status" value="1"/>
</dbReference>
<dbReference type="GO" id="GO:0042597">
    <property type="term" value="C:periplasmic space"/>
    <property type="evidence" value="ECO:0007669"/>
    <property type="project" value="UniProtKB-SubCell"/>
</dbReference>
<evidence type="ECO:0000313" key="4">
    <source>
        <dbReference type="EMBL" id="AEV29321.1"/>
    </source>
</evidence>
<dbReference type="InterPro" id="IPR050490">
    <property type="entry name" value="Bact_solute-bd_prot1"/>
</dbReference>
<keyword evidence="4" id="KW-0813">Transport</keyword>
<dbReference type="RefSeq" id="WP_014270169.1">
    <property type="nucleotide sequence ID" value="NC_016633.1"/>
</dbReference>
<reference evidence="4 5" key="1">
    <citation type="submission" date="2011-11" db="EMBL/GenBank/DDBJ databases">
        <title>Complete sequence of Spirochaeta sp. grapes.</title>
        <authorList>
            <consortium name="US DOE Joint Genome Institute"/>
            <person name="Lucas S."/>
            <person name="Han J."/>
            <person name="Lapidus A."/>
            <person name="Cheng J.-F."/>
            <person name="Goodwin L."/>
            <person name="Pitluck S."/>
            <person name="Peters L."/>
            <person name="Ovchinnikova G."/>
            <person name="Munk A.C."/>
            <person name="Detter J.C."/>
            <person name="Han C."/>
            <person name="Tapia R."/>
            <person name="Land M."/>
            <person name="Hauser L."/>
            <person name="Kyrpides N."/>
            <person name="Ivanova N."/>
            <person name="Pagani I."/>
            <person name="Ritalahtilisa K."/>
            <person name="Loeffler F."/>
            <person name="Woyke T."/>
        </authorList>
    </citation>
    <scope>NUCLEOTIDE SEQUENCE [LARGE SCALE GENOMIC DNA]</scope>
    <source>
        <strain evidence="5">ATCC BAA-1885 / DSM 22778 / Grapes</strain>
    </source>
</reference>
<gene>
    <name evidence="4" type="ordered locus">SpiGrapes_1511</name>
</gene>
<dbReference type="Gene3D" id="3.40.190.10">
    <property type="entry name" value="Periplasmic binding protein-like II"/>
    <property type="match status" value="2"/>
</dbReference>
<organism evidence="4 5">
    <name type="scientific">Sphaerochaeta pleomorpha (strain ATCC BAA-1885 / DSM 22778 / Grapes)</name>
    <dbReference type="NCBI Taxonomy" id="158190"/>
    <lineage>
        <taxon>Bacteria</taxon>
        <taxon>Pseudomonadati</taxon>
        <taxon>Spirochaetota</taxon>
        <taxon>Spirochaetia</taxon>
        <taxon>Spirochaetales</taxon>
        <taxon>Sphaerochaetaceae</taxon>
        <taxon>Sphaerochaeta</taxon>
    </lineage>
</organism>
<dbReference type="InterPro" id="IPR006059">
    <property type="entry name" value="SBP"/>
</dbReference>
<dbReference type="PANTHER" id="PTHR43649:SF17">
    <property type="entry name" value="ABC TRANSPORTER SOLUTE BINDING PROTEIN-SUGAR TRANSPORT"/>
    <property type="match status" value="1"/>
</dbReference>
<keyword evidence="3" id="KW-0732">Signal</keyword>
<dbReference type="EMBL" id="CP003155">
    <property type="protein sequence ID" value="AEV29321.1"/>
    <property type="molecule type" value="Genomic_DNA"/>
</dbReference>
<proteinExistence type="inferred from homology"/>
<dbReference type="STRING" id="158190.SpiGrapes_1511"/>
<keyword evidence="4" id="KW-0762">Sugar transport</keyword>